<sequence length="642" mass="71951">MVGRGRPRKRAPSVSTVATIDDTSIRYLRESIVLKPVSPRAQPDDWPCFLLTNATVYSRDGSVANLLNVDLEGPFIVRGKLEVERDLEKYLINRPGKSKNPWIQIESSTSFSIGQKDDHRLPLPVLWASGQSGWFEIDPSDKYRAIGDDMFQGINLYYSVLVQYDDALARLHKVKKNRAKTLKHVQIPVDDLLFHYAVATGDGITLPEAHQRCADQAVFLLSHFPKETVFYQWLADQFPYSNGRATRTKRRSPTDVKPGKLVDVEMVDASDGVASSSKTGSSENCGLPVLVDTLNEIRESILELIQQGKSKKHPDQMMPNTIHMKVYLACKIKHRYGGTEVCEYFARDLVNLLGPEWRRSEFYNWVKANVHTRPKFEYSSEAECLRLTRRNSRQPKATTEDAAAAGQQSSHSGKLPPLPLSSEPAGKQPPKRRGRPSGKAAGLRPSLGGKKRPRTDEDDDDEMDIDGYGMATKKTTKKSRYFSGNGLDDDDEAASSAGEEEDEDEEQDDDDDENEASVNKSSEPITRLVIRAEKLPSMAPKGPNQTWTCSEPECGYVVRAADEEAGQNLISAHYEEHEKEARDEAEEAALKRANLAVKEAGHMPINHLLEKIRTMGERSERRNEVKLNGQVLPQPIKRTLLV</sequence>
<feature type="compositionally biased region" description="Acidic residues" evidence="1">
    <location>
        <begin position="487"/>
        <end position="515"/>
    </location>
</feature>
<dbReference type="EMBL" id="KB707189">
    <property type="protein sequence ID" value="EMR63653.1"/>
    <property type="molecule type" value="Genomic_DNA"/>
</dbReference>
<name>M7SHC8_EUTLA</name>
<dbReference type="STRING" id="1287681.M7SHC8"/>
<dbReference type="AlphaFoldDB" id="M7SHC8"/>
<evidence type="ECO:0000256" key="1">
    <source>
        <dbReference type="SAM" id="MobiDB-lite"/>
    </source>
</evidence>
<dbReference type="KEGG" id="ela:UCREL1_9422"/>
<organism evidence="2 3">
    <name type="scientific">Eutypa lata (strain UCR-EL1)</name>
    <name type="common">Grapevine dieback disease fungus</name>
    <name type="synonym">Eutypa armeniacae</name>
    <dbReference type="NCBI Taxonomy" id="1287681"/>
    <lineage>
        <taxon>Eukaryota</taxon>
        <taxon>Fungi</taxon>
        <taxon>Dikarya</taxon>
        <taxon>Ascomycota</taxon>
        <taxon>Pezizomycotina</taxon>
        <taxon>Sordariomycetes</taxon>
        <taxon>Xylariomycetidae</taxon>
        <taxon>Xylariales</taxon>
        <taxon>Diatrypaceae</taxon>
        <taxon>Eutypa</taxon>
    </lineage>
</organism>
<proteinExistence type="predicted"/>
<feature type="region of interest" description="Disordered" evidence="1">
    <location>
        <begin position="480"/>
        <end position="527"/>
    </location>
</feature>
<feature type="compositionally biased region" description="Acidic residues" evidence="1">
    <location>
        <begin position="456"/>
        <end position="465"/>
    </location>
</feature>
<evidence type="ECO:0000313" key="2">
    <source>
        <dbReference type="EMBL" id="EMR63653.1"/>
    </source>
</evidence>
<dbReference type="Proteomes" id="UP000012174">
    <property type="component" value="Unassembled WGS sequence"/>
</dbReference>
<dbReference type="HOGENOM" id="CLU_023186_0_0_1"/>
<dbReference type="OrthoDB" id="5382953at2759"/>
<keyword evidence="3" id="KW-1185">Reference proteome</keyword>
<dbReference type="eggNOG" id="ENOG502SK9A">
    <property type="taxonomic scope" value="Eukaryota"/>
</dbReference>
<accession>M7SHC8</accession>
<dbReference type="OMA" id="NGPRDSW"/>
<gene>
    <name evidence="2" type="ORF">UCREL1_9422</name>
</gene>
<reference evidence="3" key="1">
    <citation type="journal article" date="2013" name="Genome Announc.">
        <title>Draft genome sequence of the grapevine dieback fungus Eutypa lata UCR-EL1.</title>
        <authorList>
            <person name="Blanco-Ulate B."/>
            <person name="Rolshausen P.E."/>
            <person name="Cantu D."/>
        </authorList>
    </citation>
    <scope>NUCLEOTIDE SEQUENCE [LARGE SCALE GENOMIC DNA]</scope>
    <source>
        <strain evidence="3">UCR-EL1</strain>
    </source>
</reference>
<protein>
    <recommendedName>
        <fullName evidence="4">DNA (cytosine-5)-methyltransferase 1 replication foci domain-containing protein</fullName>
    </recommendedName>
</protein>
<feature type="region of interest" description="Disordered" evidence="1">
    <location>
        <begin position="389"/>
        <end position="467"/>
    </location>
</feature>
<evidence type="ECO:0000313" key="3">
    <source>
        <dbReference type="Proteomes" id="UP000012174"/>
    </source>
</evidence>
<evidence type="ECO:0008006" key="4">
    <source>
        <dbReference type="Google" id="ProtNLM"/>
    </source>
</evidence>